<evidence type="ECO:0000313" key="3">
    <source>
        <dbReference type="Proteomes" id="UP001620626"/>
    </source>
</evidence>
<gene>
    <name evidence="2" type="ORF">niasHT_016133</name>
</gene>
<proteinExistence type="predicted"/>
<keyword evidence="1" id="KW-1133">Transmembrane helix</keyword>
<accession>A0ABD2LJG6</accession>
<dbReference type="AlphaFoldDB" id="A0ABD2LJG6"/>
<keyword evidence="3" id="KW-1185">Reference proteome</keyword>
<keyword evidence="1" id="KW-0472">Membrane</keyword>
<evidence type="ECO:0000313" key="2">
    <source>
        <dbReference type="EMBL" id="KAL3115032.1"/>
    </source>
</evidence>
<evidence type="ECO:0000256" key="1">
    <source>
        <dbReference type="SAM" id="Phobius"/>
    </source>
</evidence>
<protein>
    <submittedName>
        <fullName evidence="2">Uncharacterized protein</fullName>
    </submittedName>
</protein>
<sequence length="202" mass="22172">MFLQLCAKLSLSSTRSIRSMMNDARSVADFDRSGNNKIGESPISMPLPVGAARSPFEAFVQVNAGVVDAGKTRFGAEPGESVRFRLSAAPNSFVGVLAGDHGMRRGMIGGGRESFGPMTYLQTRSVSTDGRDQIRAEVCTKYRELLDKWTNFAYFAVSVFATILIVMVVGFVGLYWSMMLEFGRLRDQIVAEIKKKKGQHIG</sequence>
<feature type="transmembrane region" description="Helical" evidence="1">
    <location>
        <begin position="152"/>
        <end position="176"/>
    </location>
</feature>
<keyword evidence="1" id="KW-0812">Transmembrane</keyword>
<reference evidence="2 3" key="1">
    <citation type="submission" date="2024-10" db="EMBL/GenBank/DDBJ databases">
        <authorList>
            <person name="Kim D."/>
        </authorList>
    </citation>
    <scope>NUCLEOTIDE SEQUENCE [LARGE SCALE GENOMIC DNA]</scope>
    <source>
        <strain evidence="2">BH-2024</strain>
    </source>
</reference>
<dbReference type="Proteomes" id="UP001620626">
    <property type="component" value="Unassembled WGS sequence"/>
</dbReference>
<comment type="caution">
    <text evidence="2">The sequence shown here is derived from an EMBL/GenBank/DDBJ whole genome shotgun (WGS) entry which is preliminary data.</text>
</comment>
<name>A0ABD2LJG6_9BILA</name>
<dbReference type="EMBL" id="JBICBT010000400">
    <property type="protein sequence ID" value="KAL3115032.1"/>
    <property type="molecule type" value="Genomic_DNA"/>
</dbReference>
<organism evidence="2 3">
    <name type="scientific">Heterodera trifolii</name>
    <dbReference type="NCBI Taxonomy" id="157864"/>
    <lineage>
        <taxon>Eukaryota</taxon>
        <taxon>Metazoa</taxon>
        <taxon>Ecdysozoa</taxon>
        <taxon>Nematoda</taxon>
        <taxon>Chromadorea</taxon>
        <taxon>Rhabditida</taxon>
        <taxon>Tylenchina</taxon>
        <taxon>Tylenchomorpha</taxon>
        <taxon>Tylenchoidea</taxon>
        <taxon>Heteroderidae</taxon>
        <taxon>Heteroderinae</taxon>
        <taxon>Heterodera</taxon>
    </lineage>
</organism>